<proteinExistence type="predicted"/>
<sequence length="72" mass="8133">MLPQGGVVPMFNAEQTIGATLAGIRRQTYQILDIVVVDDVSGLLCSTEPGEGKTAWRIIRWFQSWFLRTTHR</sequence>
<reference evidence="2 3" key="1">
    <citation type="submission" date="2018-11" db="EMBL/GenBank/DDBJ databases">
        <title>the genome of Mesorhizobium tamadayense DSM 28320.</title>
        <authorList>
            <person name="Gao J."/>
        </authorList>
    </citation>
    <scope>NUCLEOTIDE SEQUENCE [LARGE SCALE GENOMIC DNA]</scope>
    <source>
        <strain evidence="2 3">DSM 28320</strain>
    </source>
</reference>
<comment type="caution">
    <text evidence="2">The sequence shown here is derived from an EMBL/GenBank/DDBJ whole genome shotgun (WGS) entry which is preliminary data.</text>
</comment>
<dbReference type="Proteomes" id="UP000273786">
    <property type="component" value="Unassembled WGS sequence"/>
</dbReference>
<evidence type="ECO:0000313" key="2">
    <source>
        <dbReference type="EMBL" id="RRI01985.1"/>
    </source>
</evidence>
<dbReference type="InterPro" id="IPR029044">
    <property type="entry name" value="Nucleotide-diphossugar_trans"/>
</dbReference>
<dbReference type="CDD" id="cd00761">
    <property type="entry name" value="Glyco_tranf_GTA_type"/>
    <property type="match status" value="1"/>
</dbReference>
<accession>A0A3P3FTN1</accession>
<keyword evidence="3" id="KW-1185">Reference proteome</keyword>
<keyword evidence="2" id="KW-0808">Transferase</keyword>
<dbReference type="AlphaFoldDB" id="A0A3P3FTN1"/>
<evidence type="ECO:0000259" key="1">
    <source>
        <dbReference type="Pfam" id="PF00535"/>
    </source>
</evidence>
<dbReference type="EMBL" id="RQXT01000013">
    <property type="protein sequence ID" value="RRI01985.1"/>
    <property type="molecule type" value="Genomic_DNA"/>
</dbReference>
<dbReference type="InterPro" id="IPR001173">
    <property type="entry name" value="Glyco_trans_2-like"/>
</dbReference>
<organism evidence="2 3">
    <name type="scientific">Mesorhizobium tamadayense</name>
    <dbReference type="NCBI Taxonomy" id="425306"/>
    <lineage>
        <taxon>Bacteria</taxon>
        <taxon>Pseudomonadati</taxon>
        <taxon>Pseudomonadota</taxon>
        <taxon>Alphaproteobacteria</taxon>
        <taxon>Hyphomicrobiales</taxon>
        <taxon>Phyllobacteriaceae</taxon>
        <taxon>Mesorhizobium</taxon>
    </lineage>
</organism>
<feature type="domain" description="Glycosyltransferase 2-like" evidence="1">
    <location>
        <begin position="7"/>
        <end position="41"/>
    </location>
</feature>
<dbReference type="SUPFAM" id="SSF53448">
    <property type="entry name" value="Nucleotide-diphospho-sugar transferases"/>
    <property type="match status" value="1"/>
</dbReference>
<evidence type="ECO:0000313" key="3">
    <source>
        <dbReference type="Proteomes" id="UP000273786"/>
    </source>
</evidence>
<dbReference type="OrthoDB" id="8099912at2"/>
<dbReference type="Gene3D" id="3.90.550.10">
    <property type="entry name" value="Spore Coat Polysaccharide Biosynthesis Protein SpsA, Chain A"/>
    <property type="match status" value="1"/>
</dbReference>
<dbReference type="GO" id="GO:0016740">
    <property type="term" value="F:transferase activity"/>
    <property type="evidence" value="ECO:0007669"/>
    <property type="project" value="UniProtKB-KW"/>
</dbReference>
<name>A0A3P3FTN1_9HYPH</name>
<dbReference type="Pfam" id="PF00535">
    <property type="entry name" value="Glycos_transf_2"/>
    <property type="match status" value="1"/>
</dbReference>
<gene>
    <name evidence="2" type="ORF">EH240_13190</name>
</gene>
<protein>
    <submittedName>
        <fullName evidence="2">Glycosyltransferase</fullName>
    </submittedName>
</protein>